<evidence type="ECO:0008006" key="5">
    <source>
        <dbReference type="Google" id="ProtNLM"/>
    </source>
</evidence>
<evidence type="ECO:0000313" key="4">
    <source>
        <dbReference type="Proteomes" id="UP000641588"/>
    </source>
</evidence>
<protein>
    <recommendedName>
        <fullName evidence="5">Spore coat protein</fullName>
    </recommendedName>
</protein>
<feature type="region of interest" description="Disordered" evidence="1">
    <location>
        <begin position="145"/>
        <end position="205"/>
    </location>
</feature>
<keyword evidence="2" id="KW-0472">Membrane</keyword>
<dbReference type="RefSeq" id="WP_171652940.1">
    <property type="nucleotide sequence ID" value="NZ_WHOD01000062.1"/>
</dbReference>
<name>A0A972GQ37_9BACL</name>
<evidence type="ECO:0000256" key="1">
    <source>
        <dbReference type="SAM" id="MobiDB-lite"/>
    </source>
</evidence>
<sequence>MKAMQWLSKLIISAIITSMICVASTFWVVNTYVDMILEQYHLKSAVSTTPDWSKFMQHASKQLGAFRLFGNEAGAVDPSGRSAKQKGEETMPVFEQPANGLNGLDMTNSGENGKSSSQQPSSTGSTSQRKPPEDAVAVFGQQNGITEGSSSEAGSASGGAAGSASSTGSIKKDTRTSAEISGAAKRENGGNTAGSSSTGGQVAGIGSDTAEKVVVSGEEFTKKKEQLSTNDKTKIFNLLVKRVPQNEMQHISKLMEDGITGSELKEIERVLQAYMKPEEYSQLLSLIKQE</sequence>
<keyword evidence="2" id="KW-0812">Transmembrane</keyword>
<dbReference type="AlphaFoldDB" id="A0A972GQ37"/>
<proteinExistence type="predicted"/>
<evidence type="ECO:0000313" key="3">
    <source>
        <dbReference type="EMBL" id="NOU94737.1"/>
    </source>
</evidence>
<keyword evidence="2" id="KW-1133">Transmembrane helix</keyword>
<keyword evidence="4" id="KW-1185">Reference proteome</keyword>
<feature type="compositionally biased region" description="Low complexity" evidence="1">
    <location>
        <begin position="145"/>
        <end position="155"/>
    </location>
</feature>
<evidence type="ECO:0000256" key="2">
    <source>
        <dbReference type="SAM" id="Phobius"/>
    </source>
</evidence>
<accession>A0A972GQ37</accession>
<feature type="compositionally biased region" description="Low complexity" evidence="1">
    <location>
        <begin position="189"/>
        <end position="200"/>
    </location>
</feature>
<organism evidence="3 4">
    <name type="scientific">Paenibacillus foliorum</name>
    <dbReference type="NCBI Taxonomy" id="2654974"/>
    <lineage>
        <taxon>Bacteria</taxon>
        <taxon>Bacillati</taxon>
        <taxon>Bacillota</taxon>
        <taxon>Bacilli</taxon>
        <taxon>Bacillales</taxon>
        <taxon>Paenibacillaceae</taxon>
        <taxon>Paenibacillus</taxon>
    </lineage>
</organism>
<dbReference type="Proteomes" id="UP000641588">
    <property type="component" value="Unassembled WGS sequence"/>
</dbReference>
<feature type="region of interest" description="Disordered" evidence="1">
    <location>
        <begin position="76"/>
        <end position="132"/>
    </location>
</feature>
<reference evidence="3" key="1">
    <citation type="submission" date="2019-10" db="EMBL/GenBank/DDBJ databases">
        <title>Description of Paenibacillus glebae sp. nov.</title>
        <authorList>
            <person name="Carlier A."/>
            <person name="Qi S."/>
        </authorList>
    </citation>
    <scope>NUCLEOTIDE SEQUENCE</scope>
    <source>
        <strain evidence="3">LMG 31456</strain>
    </source>
</reference>
<dbReference type="EMBL" id="WHOD01000062">
    <property type="protein sequence ID" value="NOU94737.1"/>
    <property type="molecule type" value="Genomic_DNA"/>
</dbReference>
<comment type="caution">
    <text evidence="3">The sequence shown here is derived from an EMBL/GenBank/DDBJ whole genome shotgun (WGS) entry which is preliminary data.</text>
</comment>
<feature type="compositionally biased region" description="Low complexity" evidence="1">
    <location>
        <begin position="115"/>
        <end position="128"/>
    </location>
</feature>
<feature type="transmembrane region" description="Helical" evidence="2">
    <location>
        <begin position="7"/>
        <end position="29"/>
    </location>
</feature>
<feature type="compositionally biased region" description="Polar residues" evidence="1">
    <location>
        <begin position="105"/>
        <end position="114"/>
    </location>
</feature>
<gene>
    <name evidence="3" type="ORF">GC093_16135</name>
</gene>